<proteinExistence type="predicted"/>
<dbReference type="EMBL" id="KZ824722">
    <property type="protein sequence ID" value="RAK71417.1"/>
    <property type="molecule type" value="Genomic_DNA"/>
</dbReference>
<dbReference type="VEuPathDB" id="FungiDB:BO72DRAFT_16002"/>
<accession>A0A8G1VSV5</accession>
<dbReference type="Proteomes" id="UP000249789">
    <property type="component" value="Unassembled WGS sequence"/>
</dbReference>
<evidence type="ECO:0000313" key="2">
    <source>
        <dbReference type="Proteomes" id="UP000249789"/>
    </source>
</evidence>
<dbReference type="RefSeq" id="XP_040795429.1">
    <property type="nucleotide sequence ID" value="XM_040939302.1"/>
</dbReference>
<reference evidence="1 2" key="1">
    <citation type="submission" date="2018-02" db="EMBL/GenBank/DDBJ databases">
        <title>The genomes of Aspergillus section Nigri reveals drivers in fungal speciation.</title>
        <authorList>
            <consortium name="DOE Joint Genome Institute"/>
            <person name="Vesth T.C."/>
            <person name="Nybo J."/>
            <person name="Theobald S."/>
            <person name="Brandl J."/>
            <person name="Frisvad J.C."/>
            <person name="Nielsen K.F."/>
            <person name="Lyhne E.K."/>
            <person name="Kogle M.E."/>
            <person name="Kuo A."/>
            <person name="Riley R."/>
            <person name="Clum A."/>
            <person name="Nolan M."/>
            <person name="Lipzen A."/>
            <person name="Salamov A."/>
            <person name="Henrissat B."/>
            <person name="Wiebenga A."/>
            <person name="De vries R.P."/>
            <person name="Grigoriev I.V."/>
            <person name="Mortensen U.H."/>
            <person name="Andersen M.R."/>
            <person name="Baker S.E."/>
        </authorList>
    </citation>
    <scope>NUCLEOTIDE SEQUENCE [LARGE SCALE GENOMIC DNA]</scope>
    <source>
        <strain evidence="1 2">CBS 313.89</strain>
    </source>
</reference>
<keyword evidence="2" id="KW-1185">Reference proteome</keyword>
<dbReference type="GeneID" id="63856635"/>
<evidence type="ECO:0000313" key="1">
    <source>
        <dbReference type="EMBL" id="RAK71417.1"/>
    </source>
</evidence>
<organism evidence="1 2">
    <name type="scientific">Aspergillus fijiensis CBS 313.89</name>
    <dbReference type="NCBI Taxonomy" id="1448319"/>
    <lineage>
        <taxon>Eukaryota</taxon>
        <taxon>Fungi</taxon>
        <taxon>Dikarya</taxon>
        <taxon>Ascomycota</taxon>
        <taxon>Pezizomycotina</taxon>
        <taxon>Eurotiomycetes</taxon>
        <taxon>Eurotiomycetidae</taxon>
        <taxon>Eurotiales</taxon>
        <taxon>Aspergillaceae</taxon>
        <taxon>Aspergillus</taxon>
    </lineage>
</organism>
<gene>
    <name evidence="1" type="ORF">BO72DRAFT_16002</name>
</gene>
<dbReference type="AlphaFoldDB" id="A0A8G1VSV5"/>
<sequence>MGATQLPSTELVVSIYGRTARWLLGFAGEVGLSGAYIRGASIIPPDSPFCWSWAWEFHPRMTLTVRICSLHFTPEFMDVLHLACIAVATHVAVLFTPAAVEGRLEREMVELEPSERRLRLPLVMLATQVSLHLAPKTEWESMTSRHGQREKSRQVWF</sequence>
<protein>
    <submittedName>
        <fullName evidence="1">Uncharacterized protein</fullName>
    </submittedName>
</protein>
<name>A0A8G1VSV5_9EURO</name>